<evidence type="ECO:0000313" key="2">
    <source>
        <dbReference type="EMBL" id="KAG1306801.1"/>
    </source>
</evidence>
<dbReference type="EMBL" id="JAANQT010001062">
    <property type="protein sequence ID" value="KAG1306801.1"/>
    <property type="molecule type" value="Genomic_DNA"/>
</dbReference>
<dbReference type="InterPro" id="IPR038717">
    <property type="entry name" value="Tc1-like_DDE_dom"/>
</dbReference>
<sequence length="117" mass="13603">MAVAQKRKRKVNKGKKRAAEEFIIEEPVIEHVDANEDNAQDHITPASKGTTATHFIKFMNDLLDIMGLDENVEGRYLVMDNCTIHKSKPMIRKIESRGYRMMFFFPYSPELNPIEQF</sequence>
<proteinExistence type="predicted"/>
<dbReference type="Gene3D" id="3.30.420.10">
    <property type="entry name" value="Ribonuclease H-like superfamily/Ribonuclease H"/>
    <property type="match status" value="1"/>
</dbReference>
<protein>
    <recommendedName>
        <fullName evidence="1">Tc1-like transposase DDE domain-containing protein</fullName>
    </recommendedName>
</protein>
<comment type="caution">
    <text evidence="2">The sequence shown here is derived from an EMBL/GenBank/DDBJ whole genome shotgun (WGS) entry which is preliminary data.</text>
</comment>
<dbReference type="InterPro" id="IPR036397">
    <property type="entry name" value="RNaseH_sf"/>
</dbReference>
<evidence type="ECO:0000313" key="3">
    <source>
        <dbReference type="Proteomes" id="UP000716291"/>
    </source>
</evidence>
<accession>A0A9P6X709</accession>
<dbReference type="Proteomes" id="UP000716291">
    <property type="component" value="Unassembled WGS sequence"/>
</dbReference>
<evidence type="ECO:0000259" key="1">
    <source>
        <dbReference type="Pfam" id="PF13358"/>
    </source>
</evidence>
<gene>
    <name evidence="2" type="ORF">G6F64_007308</name>
</gene>
<dbReference type="Pfam" id="PF13358">
    <property type="entry name" value="DDE_3"/>
    <property type="match status" value="1"/>
</dbReference>
<name>A0A9P6X709_RHIOR</name>
<keyword evidence="3" id="KW-1185">Reference proteome</keyword>
<dbReference type="AlphaFoldDB" id="A0A9P6X709"/>
<dbReference type="GO" id="GO:0003676">
    <property type="term" value="F:nucleic acid binding"/>
    <property type="evidence" value="ECO:0007669"/>
    <property type="project" value="InterPro"/>
</dbReference>
<organism evidence="2 3">
    <name type="scientific">Rhizopus oryzae</name>
    <name type="common">Mucormycosis agent</name>
    <name type="synonym">Rhizopus arrhizus var. delemar</name>
    <dbReference type="NCBI Taxonomy" id="64495"/>
    <lineage>
        <taxon>Eukaryota</taxon>
        <taxon>Fungi</taxon>
        <taxon>Fungi incertae sedis</taxon>
        <taxon>Mucoromycota</taxon>
        <taxon>Mucoromycotina</taxon>
        <taxon>Mucoromycetes</taxon>
        <taxon>Mucorales</taxon>
        <taxon>Mucorineae</taxon>
        <taxon>Rhizopodaceae</taxon>
        <taxon>Rhizopus</taxon>
    </lineage>
</organism>
<feature type="domain" description="Tc1-like transposase DDE" evidence="1">
    <location>
        <begin position="34"/>
        <end position="116"/>
    </location>
</feature>
<reference evidence="2" key="1">
    <citation type="journal article" date="2020" name="Microb. Genom.">
        <title>Genetic diversity of clinical and environmental Mucorales isolates obtained from an investigation of mucormycosis cases among solid organ transplant recipients.</title>
        <authorList>
            <person name="Nguyen M.H."/>
            <person name="Kaul D."/>
            <person name="Muto C."/>
            <person name="Cheng S.J."/>
            <person name="Richter R.A."/>
            <person name="Bruno V.M."/>
            <person name="Liu G."/>
            <person name="Beyhan S."/>
            <person name="Sundermann A.J."/>
            <person name="Mounaud S."/>
            <person name="Pasculle A.W."/>
            <person name="Nierman W.C."/>
            <person name="Driscoll E."/>
            <person name="Cumbie R."/>
            <person name="Clancy C.J."/>
            <person name="Dupont C.L."/>
        </authorList>
    </citation>
    <scope>NUCLEOTIDE SEQUENCE</scope>
    <source>
        <strain evidence="2">GL11</strain>
    </source>
</reference>